<evidence type="ECO:0000313" key="3">
    <source>
        <dbReference type="Proteomes" id="UP000279275"/>
    </source>
</evidence>
<accession>A0A3M2L3W0</accession>
<comment type="caution">
    <text evidence="2">The sequence shown here is derived from an EMBL/GenBank/DDBJ whole genome shotgun (WGS) entry which is preliminary data.</text>
</comment>
<evidence type="ECO:0000313" key="2">
    <source>
        <dbReference type="EMBL" id="RMI31193.1"/>
    </source>
</evidence>
<keyword evidence="1" id="KW-0732">Signal</keyword>
<name>A0A3M2L3W0_9NOCA</name>
<gene>
    <name evidence="2" type="ORF">EBN03_17570</name>
</gene>
<feature type="signal peptide" evidence="1">
    <location>
        <begin position="1"/>
        <end position="26"/>
    </location>
</feature>
<keyword evidence="3" id="KW-1185">Reference proteome</keyword>
<organism evidence="2 3">
    <name type="scientific">Nocardia stercoris</name>
    <dbReference type="NCBI Taxonomy" id="2483361"/>
    <lineage>
        <taxon>Bacteria</taxon>
        <taxon>Bacillati</taxon>
        <taxon>Actinomycetota</taxon>
        <taxon>Actinomycetes</taxon>
        <taxon>Mycobacteriales</taxon>
        <taxon>Nocardiaceae</taxon>
        <taxon>Nocardia</taxon>
    </lineage>
</organism>
<evidence type="ECO:0000256" key="1">
    <source>
        <dbReference type="SAM" id="SignalP"/>
    </source>
</evidence>
<sequence length="154" mass="15510">MKILKLRARLAVGFAAAVFFVASVVAGGPAAAASSPEAACGAGYYAIDHGNIEANATVWLMYNGSTDCVVTWKTAQIGTPTALVAAVGTGGLGSGLPGFPFHGVSNNMDIDAGSYSYYAGPVYWYAPHTCIYWYGSFGGANNGGSAGGGPSHCG</sequence>
<evidence type="ECO:0008006" key="4">
    <source>
        <dbReference type="Google" id="ProtNLM"/>
    </source>
</evidence>
<proteinExistence type="predicted"/>
<reference evidence="2 3" key="1">
    <citation type="submission" date="2018-10" db="EMBL/GenBank/DDBJ databases">
        <title>Isolation from cow dung.</title>
        <authorList>
            <person name="Ling L."/>
        </authorList>
    </citation>
    <scope>NUCLEOTIDE SEQUENCE [LARGE SCALE GENOMIC DNA]</scope>
    <source>
        <strain evidence="2 3">NEAU-LL90</strain>
    </source>
</reference>
<feature type="chain" id="PRO_5039296483" description="Serine/threonine protein kinase" evidence="1">
    <location>
        <begin position="27"/>
        <end position="154"/>
    </location>
</feature>
<dbReference type="AlphaFoldDB" id="A0A3M2L3W0"/>
<dbReference type="RefSeq" id="WP_122189144.1">
    <property type="nucleotide sequence ID" value="NZ_RFFH01000007.1"/>
</dbReference>
<dbReference type="Proteomes" id="UP000279275">
    <property type="component" value="Unassembled WGS sequence"/>
</dbReference>
<protein>
    <recommendedName>
        <fullName evidence="4">Serine/threonine protein kinase</fullName>
    </recommendedName>
</protein>
<dbReference type="OrthoDB" id="1099523at2"/>
<dbReference type="EMBL" id="RFFH01000007">
    <property type="protein sequence ID" value="RMI31193.1"/>
    <property type="molecule type" value="Genomic_DNA"/>
</dbReference>